<name>A0A1R2BB39_9CILI</name>
<feature type="region of interest" description="Disordered" evidence="1">
    <location>
        <begin position="179"/>
        <end position="198"/>
    </location>
</feature>
<evidence type="ECO:0000313" key="3">
    <source>
        <dbReference type="Proteomes" id="UP000187209"/>
    </source>
</evidence>
<dbReference type="EMBL" id="MPUH01000782">
    <property type="protein sequence ID" value="OMJ73982.1"/>
    <property type="molecule type" value="Genomic_DNA"/>
</dbReference>
<reference evidence="2 3" key="1">
    <citation type="submission" date="2016-11" db="EMBL/GenBank/DDBJ databases">
        <title>The macronuclear genome of Stentor coeruleus: a giant cell with tiny introns.</title>
        <authorList>
            <person name="Slabodnick M."/>
            <person name="Ruby J.G."/>
            <person name="Reiff S.B."/>
            <person name="Swart E.C."/>
            <person name="Gosai S."/>
            <person name="Prabakaran S."/>
            <person name="Witkowska E."/>
            <person name="Larue G.E."/>
            <person name="Fisher S."/>
            <person name="Freeman R.M."/>
            <person name="Gunawardena J."/>
            <person name="Chu W."/>
            <person name="Stover N.A."/>
            <person name="Gregory B.D."/>
            <person name="Nowacki M."/>
            <person name="Derisi J."/>
            <person name="Roy S.W."/>
            <person name="Marshall W.F."/>
            <person name="Sood P."/>
        </authorList>
    </citation>
    <scope>NUCLEOTIDE SEQUENCE [LARGE SCALE GENOMIC DNA]</scope>
    <source>
        <strain evidence="2">WM001</strain>
    </source>
</reference>
<evidence type="ECO:0000313" key="2">
    <source>
        <dbReference type="EMBL" id="OMJ73982.1"/>
    </source>
</evidence>
<comment type="caution">
    <text evidence="2">The sequence shown here is derived from an EMBL/GenBank/DDBJ whole genome shotgun (WGS) entry which is preliminary data.</text>
</comment>
<dbReference type="AlphaFoldDB" id="A0A1R2BB39"/>
<evidence type="ECO:0000256" key="1">
    <source>
        <dbReference type="SAM" id="MobiDB-lite"/>
    </source>
</evidence>
<feature type="region of interest" description="Disordered" evidence="1">
    <location>
        <begin position="124"/>
        <end position="158"/>
    </location>
</feature>
<dbReference type="Proteomes" id="UP000187209">
    <property type="component" value="Unassembled WGS sequence"/>
</dbReference>
<feature type="compositionally biased region" description="Basic and acidic residues" evidence="1">
    <location>
        <begin position="179"/>
        <end position="188"/>
    </location>
</feature>
<feature type="compositionally biased region" description="Polar residues" evidence="1">
    <location>
        <begin position="189"/>
        <end position="198"/>
    </location>
</feature>
<accession>A0A1R2BB39</accession>
<feature type="region of interest" description="Disordered" evidence="1">
    <location>
        <begin position="90"/>
        <end position="111"/>
    </location>
</feature>
<keyword evidence="3" id="KW-1185">Reference proteome</keyword>
<proteinExistence type="predicted"/>
<gene>
    <name evidence="2" type="ORF">SteCoe_27193</name>
</gene>
<protein>
    <submittedName>
        <fullName evidence="2">Uncharacterized protein</fullName>
    </submittedName>
</protein>
<sequence length="198" mass="22202">MEKIDQNLQKSLKRKSCPILKEDEEELKKQKFDVILDIKVLRDLSGKDNNIDKNEFLECDNLDTSQDIAKDMVLKGNDSVLKNESCVGVENNDNILKAPPNTQTNDSPEKSFLFAAKGKLDDIAEVTKEDEESKTNEKSQKKLEGYGGEKGSLNTQKNLEMPVINEILTGEKCDEGIGYKEQKDDLENSKSQTSLVAT</sequence>
<feature type="compositionally biased region" description="Basic and acidic residues" evidence="1">
    <location>
        <begin position="124"/>
        <end position="144"/>
    </location>
</feature>
<organism evidence="2 3">
    <name type="scientific">Stentor coeruleus</name>
    <dbReference type="NCBI Taxonomy" id="5963"/>
    <lineage>
        <taxon>Eukaryota</taxon>
        <taxon>Sar</taxon>
        <taxon>Alveolata</taxon>
        <taxon>Ciliophora</taxon>
        <taxon>Postciliodesmatophora</taxon>
        <taxon>Heterotrichea</taxon>
        <taxon>Heterotrichida</taxon>
        <taxon>Stentoridae</taxon>
        <taxon>Stentor</taxon>
    </lineage>
</organism>